<sequence length="334" mass="37231">MHNNTDLADFCNFACVYCTKRPSLAACKAKITCPQSSPYVVVIVQAQGKAREGRAGKLLPASLGASSVSRKAKKSSYWAFQYSRKHLKTVARSPLNLLIKSFILACKDLTIEMAFKGLEPFFVYTIRKGSEKVVPSLKEGLKGFVPYPITAGARLFLCAGEKGLGFGKHVYINVPFAKELRHRVQPCIASIAYKKESSFSLFTNTVAKEKLFRINKIPHILSMGKLNLLHKAKLALSINKGYGMPGDYIEKLLNWRAPGQFAPSLARIRPSQTCKNFRLKLEKAAGSSAKGWLCLTSLHFLQFGFLKYVMLVKLLHIEIIILKIKNITPLKHPL</sequence>
<dbReference type="EMBL" id="GL385400">
    <property type="protein sequence ID" value="EJT71166.1"/>
    <property type="molecule type" value="Genomic_DNA"/>
</dbReference>
<reference evidence="1" key="2">
    <citation type="submission" date="2010-07" db="EMBL/GenBank/DDBJ databases">
        <authorList>
            <consortium name="The Broad Institute Genome Sequencing Platform"/>
            <consortium name="Broad Institute Genome Sequencing Center for Infectious Disease"/>
            <person name="Ma L.-J."/>
            <person name="Dead R."/>
            <person name="Young S."/>
            <person name="Zeng Q."/>
            <person name="Koehrsen M."/>
            <person name="Alvarado L."/>
            <person name="Berlin A."/>
            <person name="Chapman S.B."/>
            <person name="Chen Z."/>
            <person name="Freedman E."/>
            <person name="Gellesch M."/>
            <person name="Goldberg J."/>
            <person name="Griggs A."/>
            <person name="Gujja S."/>
            <person name="Heilman E.R."/>
            <person name="Heiman D."/>
            <person name="Hepburn T."/>
            <person name="Howarth C."/>
            <person name="Jen D."/>
            <person name="Larson L."/>
            <person name="Mehta T."/>
            <person name="Neiman D."/>
            <person name="Pearson M."/>
            <person name="Roberts A."/>
            <person name="Saif S."/>
            <person name="Shea T."/>
            <person name="Shenoy N."/>
            <person name="Sisk P."/>
            <person name="Stolte C."/>
            <person name="Sykes S."/>
            <person name="Walk T."/>
            <person name="White J."/>
            <person name="Yandava C."/>
            <person name="Haas B."/>
            <person name="Nusbaum C."/>
            <person name="Birren B."/>
        </authorList>
    </citation>
    <scope>NUCLEOTIDE SEQUENCE</scope>
    <source>
        <strain evidence="1">R3-111a-1</strain>
    </source>
</reference>
<accession>J3PAA0</accession>
<dbReference type="EnsemblFungi" id="EJT71166">
    <property type="protein sequence ID" value="EJT71166"/>
    <property type="gene ID" value="GGTG_10426"/>
</dbReference>
<reference evidence="2" key="4">
    <citation type="journal article" date="2015" name="G3 (Bethesda)">
        <title>Genome sequences of three phytopathogenic species of the Magnaporthaceae family of fungi.</title>
        <authorList>
            <person name="Okagaki L.H."/>
            <person name="Nunes C.C."/>
            <person name="Sailsbery J."/>
            <person name="Clay B."/>
            <person name="Brown D."/>
            <person name="John T."/>
            <person name="Oh Y."/>
            <person name="Young N."/>
            <person name="Fitzgerald M."/>
            <person name="Haas B.J."/>
            <person name="Zeng Q."/>
            <person name="Young S."/>
            <person name="Adiconis X."/>
            <person name="Fan L."/>
            <person name="Levin J.Z."/>
            <person name="Mitchell T.K."/>
            <person name="Okubara P.A."/>
            <person name="Farman M.L."/>
            <person name="Kohn L.M."/>
            <person name="Birren B."/>
            <person name="Ma L.-J."/>
            <person name="Dean R.A."/>
        </authorList>
    </citation>
    <scope>NUCLEOTIDE SEQUENCE</scope>
    <source>
        <strain evidence="2">R3-111a-1</strain>
    </source>
</reference>
<dbReference type="VEuPathDB" id="FungiDB:GGTG_10426"/>
<dbReference type="Proteomes" id="UP000006039">
    <property type="component" value="Unassembled WGS sequence"/>
</dbReference>
<proteinExistence type="predicted"/>
<evidence type="ECO:0000313" key="1">
    <source>
        <dbReference type="EMBL" id="EJT71166.1"/>
    </source>
</evidence>
<gene>
    <name evidence="2" type="primary">20350884</name>
    <name evidence="1" type="ORF">GGTG_10426</name>
</gene>
<name>J3PAA0_GAET3</name>
<protein>
    <submittedName>
        <fullName evidence="1 2">Uncharacterized protein</fullName>
    </submittedName>
</protein>
<dbReference type="RefSeq" id="XP_009226563.1">
    <property type="nucleotide sequence ID" value="XM_009228299.1"/>
</dbReference>
<reference evidence="1" key="3">
    <citation type="submission" date="2010-09" db="EMBL/GenBank/DDBJ databases">
        <title>Annotation of Gaeumannomyces graminis var. tritici R3-111a-1.</title>
        <authorList>
            <consortium name="The Broad Institute Genome Sequencing Platform"/>
            <person name="Ma L.-J."/>
            <person name="Dead R."/>
            <person name="Young S.K."/>
            <person name="Zeng Q."/>
            <person name="Gargeya S."/>
            <person name="Fitzgerald M."/>
            <person name="Haas B."/>
            <person name="Abouelleil A."/>
            <person name="Alvarado L."/>
            <person name="Arachchi H.M."/>
            <person name="Berlin A."/>
            <person name="Brown A."/>
            <person name="Chapman S.B."/>
            <person name="Chen Z."/>
            <person name="Dunbar C."/>
            <person name="Freedman E."/>
            <person name="Gearin G."/>
            <person name="Gellesch M."/>
            <person name="Goldberg J."/>
            <person name="Griggs A."/>
            <person name="Gujja S."/>
            <person name="Heiman D."/>
            <person name="Howarth C."/>
            <person name="Larson L."/>
            <person name="Lui A."/>
            <person name="MacDonald P.J.P."/>
            <person name="Mehta T."/>
            <person name="Montmayeur A."/>
            <person name="Murphy C."/>
            <person name="Neiman D."/>
            <person name="Pearson M."/>
            <person name="Priest M."/>
            <person name="Roberts A."/>
            <person name="Saif S."/>
            <person name="Shea T."/>
            <person name="Shenoy N."/>
            <person name="Sisk P."/>
            <person name="Stolte C."/>
            <person name="Sykes S."/>
            <person name="Yandava C."/>
            <person name="Wortman J."/>
            <person name="Nusbaum C."/>
            <person name="Birren B."/>
        </authorList>
    </citation>
    <scope>NUCLEOTIDE SEQUENCE</scope>
    <source>
        <strain evidence="1">R3-111a-1</strain>
    </source>
</reference>
<dbReference type="HOGENOM" id="CLU_831694_0_0_1"/>
<reference evidence="3" key="1">
    <citation type="submission" date="2010-07" db="EMBL/GenBank/DDBJ databases">
        <title>The genome sequence of Gaeumannomyces graminis var. tritici strain R3-111a-1.</title>
        <authorList>
            <consortium name="The Broad Institute Genome Sequencing Platform"/>
            <person name="Ma L.-J."/>
            <person name="Dead R."/>
            <person name="Young S."/>
            <person name="Zeng Q."/>
            <person name="Koehrsen M."/>
            <person name="Alvarado L."/>
            <person name="Berlin A."/>
            <person name="Chapman S.B."/>
            <person name="Chen Z."/>
            <person name="Freedman E."/>
            <person name="Gellesch M."/>
            <person name="Goldberg J."/>
            <person name="Griggs A."/>
            <person name="Gujja S."/>
            <person name="Heilman E.R."/>
            <person name="Heiman D."/>
            <person name="Hepburn T."/>
            <person name="Howarth C."/>
            <person name="Jen D."/>
            <person name="Larson L."/>
            <person name="Mehta T."/>
            <person name="Neiman D."/>
            <person name="Pearson M."/>
            <person name="Roberts A."/>
            <person name="Saif S."/>
            <person name="Shea T."/>
            <person name="Shenoy N."/>
            <person name="Sisk P."/>
            <person name="Stolte C."/>
            <person name="Sykes S."/>
            <person name="Walk T."/>
            <person name="White J."/>
            <person name="Yandava C."/>
            <person name="Haas B."/>
            <person name="Nusbaum C."/>
            <person name="Birren B."/>
        </authorList>
    </citation>
    <scope>NUCLEOTIDE SEQUENCE [LARGE SCALE GENOMIC DNA]</scope>
    <source>
        <strain evidence="3">R3-111a-1</strain>
    </source>
</reference>
<evidence type="ECO:0000313" key="3">
    <source>
        <dbReference type="Proteomes" id="UP000006039"/>
    </source>
</evidence>
<dbReference type="AlphaFoldDB" id="J3PAA0"/>
<evidence type="ECO:0000313" key="2">
    <source>
        <dbReference type="EnsemblFungi" id="EJT71166"/>
    </source>
</evidence>
<dbReference type="GeneID" id="20350884"/>
<organism evidence="1">
    <name type="scientific">Gaeumannomyces tritici (strain R3-111a-1)</name>
    <name type="common">Wheat and barley take-all root rot fungus</name>
    <name type="synonym">Gaeumannomyces graminis var. tritici</name>
    <dbReference type="NCBI Taxonomy" id="644352"/>
    <lineage>
        <taxon>Eukaryota</taxon>
        <taxon>Fungi</taxon>
        <taxon>Dikarya</taxon>
        <taxon>Ascomycota</taxon>
        <taxon>Pezizomycotina</taxon>
        <taxon>Sordariomycetes</taxon>
        <taxon>Sordariomycetidae</taxon>
        <taxon>Magnaporthales</taxon>
        <taxon>Magnaporthaceae</taxon>
        <taxon>Gaeumannomyces</taxon>
    </lineage>
</organism>
<reference evidence="2" key="5">
    <citation type="submission" date="2018-04" db="UniProtKB">
        <authorList>
            <consortium name="EnsemblFungi"/>
        </authorList>
    </citation>
    <scope>IDENTIFICATION</scope>
    <source>
        <strain evidence="2">R3-111a-1</strain>
    </source>
</reference>
<keyword evidence="3" id="KW-1185">Reference proteome</keyword>